<dbReference type="EMBL" id="CM016560">
    <property type="protein sequence ID" value="TKV97294.1"/>
    <property type="molecule type" value="Genomic_DNA"/>
</dbReference>
<evidence type="ECO:0000313" key="2">
    <source>
        <dbReference type="EMBL" id="TKV97294.1"/>
    </source>
</evidence>
<keyword evidence="3" id="KW-1185">Reference proteome</keyword>
<dbReference type="AlphaFoldDB" id="A0A4U6T946"/>
<keyword evidence="1" id="KW-0732">Signal</keyword>
<feature type="chain" id="PRO_5020527274" description="Secreted protein" evidence="1">
    <location>
        <begin position="22"/>
        <end position="74"/>
    </location>
</feature>
<name>A0A4U6T946_SETVI</name>
<accession>A0A4U6T946</accession>
<dbReference type="Proteomes" id="UP000298652">
    <property type="component" value="Chromosome 9"/>
</dbReference>
<gene>
    <name evidence="2" type="ORF">SEVIR_9G484675v2</name>
</gene>
<evidence type="ECO:0008006" key="4">
    <source>
        <dbReference type="Google" id="ProtNLM"/>
    </source>
</evidence>
<evidence type="ECO:0000256" key="1">
    <source>
        <dbReference type="SAM" id="SignalP"/>
    </source>
</evidence>
<proteinExistence type="predicted"/>
<organism evidence="2 3">
    <name type="scientific">Setaria viridis</name>
    <name type="common">Green bristlegrass</name>
    <name type="synonym">Setaria italica subsp. viridis</name>
    <dbReference type="NCBI Taxonomy" id="4556"/>
    <lineage>
        <taxon>Eukaryota</taxon>
        <taxon>Viridiplantae</taxon>
        <taxon>Streptophyta</taxon>
        <taxon>Embryophyta</taxon>
        <taxon>Tracheophyta</taxon>
        <taxon>Spermatophyta</taxon>
        <taxon>Magnoliopsida</taxon>
        <taxon>Liliopsida</taxon>
        <taxon>Poales</taxon>
        <taxon>Poaceae</taxon>
        <taxon>PACMAD clade</taxon>
        <taxon>Panicoideae</taxon>
        <taxon>Panicodae</taxon>
        <taxon>Paniceae</taxon>
        <taxon>Cenchrinae</taxon>
        <taxon>Setaria</taxon>
    </lineage>
</organism>
<protein>
    <recommendedName>
        <fullName evidence="4">Secreted protein</fullName>
    </recommendedName>
</protein>
<evidence type="ECO:0000313" key="3">
    <source>
        <dbReference type="Proteomes" id="UP000298652"/>
    </source>
</evidence>
<sequence length="74" mass="8425">MHLSTHLCSSLLLDSMLLCAAMLPPVRLRLPKAAYSEVLPLESRFRGIADRHGRPCRRWHWKAPKFIAISTIST</sequence>
<feature type="signal peptide" evidence="1">
    <location>
        <begin position="1"/>
        <end position="21"/>
    </location>
</feature>
<reference evidence="2" key="1">
    <citation type="submission" date="2019-03" db="EMBL/GenBank/DDBJ databases">
        <title>WGS assembly of Setaria viridis.</title>
        <authorList>
            <person name="Huang P."/>
            <person name="Jenkins J."/>
            <person name="Grimwood J."/>
            <person name="Barry K."/>
            <person name="Healey A."/>
            <person name="Mamidi S."/>
            <person name="Sreedasyam A."/>
            <person name="Shu S."/>
            <person name="Feldman M."/>
            <person name="Wu J."/>
            <person name="Yu Y."/>
            <person name="Chen C."/>
            <person name="Johnson J."/>
            <person name="Rokhsar D."/>
            <person name="Baxter I."/>
            <person name="Schmutz J."/>
            <person name="Brutnell T."/>
            <person name="Kellogg E."/>
        </authorList>
    </citation>
    <scope>NUCLEOTIDE SEQUENCE [LARGE SCALE GENOMIC DNA]</scope>
</reference>
<dbReference type="Gramene" id="TKV97294">
    <property type="protein sequence ID" value="TKV97294"/>
    <property type="gene ID" value="SEVIR_9G484675v2"/>
</dbReference>